<comment type="caution">
    <text evidence="2">The sequence shown here is derived from an EMBL/GenBank/DDBJ whole genome shotgun (WGS) entry which is preliminary data.</text>
</comment>
<dbReference type="AlphaFoldDB" id="A0AAW8J4S8"/>
<proteinExistence type="predicted"/>
<accession>A0AAW8J4S8</accession>
<dbReference type="EMBL" id="JAVIDL010000007">
    <property type="protein sequence ID" value="MDQ8935082.1"/>
    <property type="molecule type" value="Genomic_DNA"/>
</dbReference>
<evidence type="ECO:0000313" key="2">
    <source>
        <dbReference type="EMBL" id="MDQ8935082.1"/>
    </source>
</evidence>
<evidence type="ECO:0000313" key="3">
    <source>
        <dbReference type="Proteomes" id="UP001243844"/>
    </source>
</evidence>
<reference evidence="2" key="1">
    <citation type="submission" date="2023-08" db="EMBL/GenBank/DDBJ databases">
        <title>Emergence of clinically-relevant ST2 carbapenem-resistant Acinetobacter baumannii strains in hospital sewages in Zhejiang, East of China.</title>
        <authorList>
            <person name="Kaichao C."/>
            <person name="Zhang R."/>
        </authorList>
    </citation>
    <scope>NUCLEOTIDE SEQUENCE</scope>
    <source>
        <strain evidence="2">M-RB-37</strain>
    </source>
</reference>
<dbReference type="Proteomes" id="UP001243844">
    <property type="component" value="Unassembled WGS sequence"/>
</dbReference>
<feature type="transmembrane region" description="Helical" evidence="1">
    <location>
        <begin position="98"/>
        <end position="118"/>
    </location>
</feature>
<keyword evidence="1" id="KW-1133">Transmembrane helix</keyword>
<protein>
    <submittedName>
        <fullName evidence="2">Uncharacterized protein</fullName>
    </submittedName>
</protein>
<name>A0AAW8J4S8_9GAMM</name>
<feature type="transmembrane region" description="Helical" evidence="1">
    <location>
        <begin position="16"/>
        <end position="32"/>
    </location>
</feature>
<dbReference type="RefSeq" id="WP_308980856.1">
    <property type="nucleotide sequence ID" value="NZ_JAVIDL010000007.1"/>
</dbReference>
<feature type="transmembrane region" description="Helical" evidence="1">
    <location>
        <begin position="38"/>
        <end position="56"/>
    </location>
</feature>
<feature type="transmembrane region" description="Helical" evidence="1">
    <location>
        <begin position="68"/>
        <end position="86"/>
    </location>
</feature>
<sequence>MLEFWFDSTISTTKKLMLFILIAMLTIALYLYQALDPISILMFMGAGVIFLICRYLKQHFAQSHPTGLLYRFLTWIPVACILALVLKNIQTGEILLPGAQGIGFMTLAVCIFSPMSLFNQNRTAP</sequence>
<keyword evidence="1" id="KW-0812">Transmembrane</keyword>
<organism evidence="2 3">
    <name type="scientific">Acinetobacter rudis</name>
    <dbReference type="NCBI Taxonomy" id="632955"/>
    <lineage>
        <taxon>Bacteria</taxon>
        <taxon>Pseudomonadati</taxon>
        <taxon>Pseudomonadota</taxon>
        <taxon>Gammaproteobacteria</taxon>
        <taxon>Moraxellales</taxon>
        <taxon>Moraxellaceae</taxon>
        <taxon>Acinetobacter</taxon>
    </lineage>
</organism>
<keyword evidence="1" id="KW-0472">Membrane</keyword>
<gene>
    <name evidence="2" type="ORF">RFH47_04985</name>
</gene>
<evidence type="ECO:0000256" key="1">
    <source>
        <dbReference type="SAM" id="Phobius"/>
    </source>
</evidence>